<sequence>MSFRSYSGVAAATGGLSLTGALAWAAWYEKVRSRRAALDKEYADILAETSAIDEARLESAEVLRKKQRDASLLKEALDTLWGDRLERYRQTGKEVHSYLKALPEALGVLKGITNHYQYMTREMPRFIGFDVACSKVHNFALLLQYGEKVGIHNVSETIRQLLVAEPLVRVVCDSLVDENLNISCPSSISESSSTFCFCMEGLDRAVESAIANYVERNKSKVMKNPSNVFCQALRRVLGKMELMMLTNDEIAIEEEREALRHYIIRNKRQLHTTEDLLSAMQYVKGISNRFGSTGGGAEGVEAAVLSDPKVISAQEQLLLWRHAAAIFLVRQQAKDALNSYHLLLAETLTKVRRS</sequence>
<dbReference type="VEuPathDB" id="TriTrypDB:TcIL3000_8_60"/>
<gene>
    <name evidence="1" type="ORF">TCIL3000_8_60</name>
</gene>
<evidence type="ECO:0000313" key="1">
    <source>
        <dbReference type="EMBL" id="CCC91806.1"/>
    </source>
</evidence>
<accession>G0UQZ5</accession>
<dbReference type="AlphaFoldDB" id="G0UQZ5"/>
<name>G0UQZ5_TRYCI</name>
<organism evidence="1">
    <name type="scientific">Trypanosoma congolense (strain IL3000)</name>
    <dbReference type="NCBI Taxonomy" id="1068625"/>
    <lineage>
        <taxon>Eukaryota</taxon>
        <taxon>Discoba</taxon>
        <taxon>Euglenozoa</taxon>
        <taxon>Kinetoplastea</taxon>
        <taxon>Metakinetoplastina</taxon>
        <taxon>Trypanosomatida</taxon>
        <taxon>Trypanosomatidae</taxon>
        <taxon>Trypanosoma</taxon>
        <taxon>Nannomonas</taxon>
    </lineage>
</organism>
<proteinExistence type="predicted"/>
<dbReference type="EMBL" id="HE575321">
    <property type="protein sequence ID" value="CCC91806.1"/>
    <property type="molecule type" value="Genomic_DNA"/>
</dbReference>
<protein>
    <submittedName>
        <fullName evidence="1">Uncharacterized protein</fullName>
    </submittedName>
</protein>
<reference evidence="1" key="1">
    <citation type="journal article" date="2012" name="Proc. Natl. Acad. Sci. U.S.A.">
        <title>Antigenic diversity is generated by distinct evolutionary mechanisms in African trypanosome species.</title>
        <authorList>
            <person name="Jackson A.P."/>
            <person name="Berry A."/>
            <person name="Aslett M."/>
            <person name="Allison H.C."/>
            <person name="Burton P."/>
            <person name="Vavrova-Anderson J."/>
            <person name="Brown R."/>
            <person name="Browne H."/>
            <person name="Corton N."/>
            <person name="Hauser H."/>
            <person name="Gamble J."/>
            <person name="Gilderthorp R."/>
            <person name="Marcello L."/>
            <person name="McQuillan J."/>
            <person name="Otto T.D."/>
            <person name="Quail M.A."/>
            <person name="Sanders M.J."/>
            <person name="van Tonder A."/>
            <person name="Ginger M.L."/>
            <person name="Field M.C."/>
            <person name="Barry J.D."/>
            <person name="Hertz-Fowler C."/>
            <person name="Berriman M."/>
        </authorList>
    </citation>
    <scope>NUCLEOTIDE SEQUENCE</scope>
    <source>
        <strain evidence="1">IL3000</strain>
    </source>
</reference>